<dbReference type="Gene3D" id="3.40.50.2000">
    <property type="entry name" value="Glycogen Phosphorylase B"/>
    <property type="match status" value="2"/>
</dbReference>
<dbReference type="GO" id="GO:0005829">
    <property type="term" value="C:cytosol"/>
    <property type="evidence" value="ECO:0007669"/>
    <property type="project" value="TreeGrafter"/>
</dbReference>
<dbReference type="CAZy" id="GT9">
    <property type="family name" value="Glycosyltransferase Family 9"/>
</dbReference>
<keyword evidence="4" id="KW-1185">Reference proteome</keyword>
<dbReference type="RefSeq" id="WP_011973111.1">
    <property type="nucleotide sequence ID" value="NC_009635.1"/>
</dbReference>
<dbReference type="InterPro" id="IPR051199">
    <property type="entry name" value="LPS_LOS_Heptosyltrfase"/>
</dbReference>
<dbReference type="Pfam" id="PF01075">
    <property type="entry name" value="Glyco_transf_9"/>
    <property type="match status" value="1"/>
</dbReference>
<dbReference type="PANTHER" id="PTHR30160:SF1">
    <property type="entry name" value="LIPOPOLYSACCHARIDE 1,2-N-ACETYLGLUCOSAMINETRANSFERASE-RELATED"/>
    <property type="match status" value="1"/>
</dbReference>
<organism evidence="3 4">
    <name type="scientific">Methanococcus aeolicus (strain ATCC BAA-1280 / DSM 17508 / OCM 812 / Nankai-3)</name>
    <dbReference type="NCBI Taxonomy" id="419665"/>
    <lineage>
        <taxon>Archaea</taxon>
        <taxon>Methanobacteriati</taxon>
        <taxon>Methanobacteriota</taxon>
        <taxon>Methanomada group</taxon>
        <taxon>Methanococci</taxon>
        <taxon>Methanococcales</taxon>
        <taxon>Methanococcaceae</taxon>
        <taxon>Methanococcus</taxon>
    </lineage>
</organism>
<dbReference type="CDD" id="cd03789">
    <property type="entry name" value="GT9_LPS_heptosyltransferase"/>
    <property type="match status" value="1"/>
</dbReference>
<keyword evidence="2 3" id="KW-0808">Transferase</keyword>
<dbReference type="InterPro" id="IPR002201">
    <property type="entry name" value="Glyco_trans_9"/>
</dbReference>
<evidence type="ECO:0000313" key="4">
    <source>
        <dbReference type="Proteomes" id="UP000001106"/>
    </source>
</evidence>
<dbReference type="HOGENOM" id="CLU_038371_0_0_2"/>
<dbReference type="GO" id="GO:0008713">
    <property type="term" value="F:ADP-heptose-lipopolysaccharide heptosyltransferase activity"/>
    <property type="evidence" value="ECO:0007669"/>
    <property type="project" value="TreeGrafter"/>
</dbReference>
<dbReference type="GeneID" id="5327406"/>
<dbReference type="KEGG" id="mae:Maeo_0393"/>
<accession>A6UU07</accession>
<sequence length="385" mass="45343">MKRIYKNSKNLEKYMGIIKIIDCMGDTIFFYKKRKKFNKENIKKILVVRLDHIGDMVLLSSFLRNLKNNFPNSEITVLCRKMTNDVLECIPYIDTIQILNTSWLSRNDSEGWKNILRFLIKHYKKYDLAIDLRGNPIHNIMVSLVGKYSMGYGCKGLGFLLNKEAIWENKPKHIVERNLDVLRILNLPVDNGKLELKVDKKYYESLKNKLDFINFDKDLVILCHPISGNKCKNWLFSYWNKLNNLIIKENKNIIILYGGSKNDYDDISKNINMHNKNIFNIAGKLSLKEYFALIDLCDLLISVDTFAIHVRTAFNKPLIGIYSGTNYLYEWEPYIEKKIIFQDKSCHFYPCESFECLADKHICMENIKPETIFKAFKKLRDNHEI</sequence>
<evidence type="ECO:0000313" key="3">
    <source>
        <dbReference type="EMBL" id="ABR55979.1"/>
    </source>
</evidence>
<dbReference type="STRING" id="419665.Maeo_0393"/>
<dbReference type="Proteomes" id="UP000001106">
    <property type="component" value="Chromosome"/>
</dbReference>
<keyword evidence="1" id="KW-0328">Glycosyltransferase</keyword>
<dbReference type="AlphaFoldDB" id="A6UU07"/>
<evidence type="ECO:0000256" key="2">
    <source>
        <dbReference type="ARBA" id="ARBA00022679"/>
    </source>
</evidence>
<name>A6UU07_META3</name>
<dbReference type="eggNOG" id="arCOG09624">
    <property type="taxonomic scope" value="Archaea"/>
</dbReference>
<reference evidence="3" key="1">
    <citation type="submission" date="2007-06" db="EMBL/GenBank/DDBJ databases">
        <title>Complete sequence of Methanococcus aeolicus Nankai-3.</title>
        <authorList>
            <consortium name="US DOE Joint Genome Institute"/>
            <person name="Copeland A."/>
            <person name="Lucas S."/>
            <person name="Lapidus A."/>
            <person name="Barry K."/>
            <person name="Glavina del Rio T."/>
            <person name="Dalin E."/>
            <person name="Tice H."/>
            <person name="Pitluck S."/>
            <person name="Chain P."/>
            <person name="Malfatti S."/>
            <person name="Shin M."/>
            <person name="Vergez L."/>
            <person name="Schmutz J."/>
            <person name="Larimer F."/>
            <person name="Land M."/>
            <person name="Hauser L."/>
            <person name="Kyrpides N."/>
            <person name="Lykidis A."/>
            <person name="Sieprawska-Lupa M."/>
            <person name="Whitman W.B."/>
            <person name="Richardson P."/>
        </authorList>
    </citation>
    <scope>NUCLEOTIDE SEQUENCE [LARGE SCALE GENOMIC DNA]</scope>
    <source>
        <strain evidence="3">Nankai-3</strain>
    </source>
</reference>
<gene>
    <name evidence="3" type="ordered locus">Maeo_0393</name>
</gene>
<proteinExistence type="predicted"/>
<dbReference type="SUPFAM" id="SSF53756">
    <property type="entry name" value="UDP-Glycosyltransferase/glycogen phosphorylase"/>
    <property type="match status" value="1"/>
</dbReference>
<dbReference type="OrthoDB" id="376628at2157"/>
<dbReference type="PANTHER" id="PTHR30160">
    <property type="entry name" value="TETRAACYLDISACCHARIDE 4'-KINASE-RELATED"/>
    <property type="match status" value="1"/>
</dbReference>
<evidence type="ECO:0000256" key="1">
    <source>
        <dbReference type="ARBA" id="ARBA00022676"/>
    </source>
</evidence>
<dbReference type="EMBL" id="CP000743">
    <property type="protein sequence ID" value="ABR55979.1"/>
    <property type="molecule type" value="Genomic_DNA"/>
</dbReference>
<protein>
    <submittedName>
        <fullName evidence="3">Glycosyl transferase family 9</fullName>
    </submittedName>
</protein>